<evidence type="ECO:0000313" key="3">
    <source>
        <dbReference type="Proteomes" id="UP000014585"/>
    </source>
</evidence>
<dbReference type="STRING" id="566551.HMPREF0201_03548"/>
<evidence type="ECO:0000256" key="1">
    <source>
        <dbReference type="SAM" id="MobiDB-lite"/>
    </source>
</evidence>
<evidence type="ECO:0000313" key="2">
    <source>
        <dbReference type="EMBL" id="EPF15311.1"/>
    </source>
</evidence>
<dbReference type="EMBL" id="ATDT01000031">
    <property type="protein sequence ID" value="EPF15311.1"/>
    <property type="molecule type" value="Genomic_DNA"/>
</dbReference>
<feature type="compositionally biased region" description="Polar residues" evidence="1">
    <location>
        <begin position="1"/>
        <end position="13"/>
    </location>
</feature>
<dbReference type="AlphaFoldDB" id="S3IRV0"/>
<reference evidence="2 3" key="1">
    <citation type="submission" date="2013-04" db="EMBL/GenBank/DDBJ databases">
        <authorList>
            <person name="Weinstock G."/>
            <person name="Sodergren E."/>
            <person name="Lobos E.A."/>
            <person name="Fulton L."/>
            <person name="Fulton R."/>
            <person name="Courtney L."/>
            <person name="Fronick C."/>
            <person name="O'Laughlin M."/>
            <person name="Godfrey J."/>
            <person name="Wilson R.M."/>
            <person name="Miner T."/>
            <person name="Farmer C."/>
            <person name="Delehaunty K."/>
            <person name="Cordes M."/>
            <person name="Minx P."/>
            <person name="Tomlinson C."/>
            <person name="Chen J."/>
            <person name="Wollam A."/>
            <person name="Pepin K.H."/>
            <person name="Palsikar V.B."/>
            <person name="Zhang X."/>
            <person name="Suruliraj S."/>
            <person name="Perna N.T."/>
            <person name="Plunkett G."/>
            <person name="Warren W."/>
            <person name="Mitreva M."/>
            <person name="Mardis E.R."/>
            <person name="Wilson R.K."/>
        </authorList>
    </citation>
    <scope>NUCLEOTIDE SEQUENCE [LARGE SCALE GENOMIC DNA]</scope>
    <source>
        <strain evidence="2 3">DSM 4568</strain>
    </source>
</reference>
<proteinExistence type="predicted"/>
<accession>S3IRV0</accession>
<gene>
    <name evidence="2" type="ORF">HMPREF0201_03548</name>
</gene>
<organism evidence="2 3">
    <name type="scientific">Cedecea davisae DSM 4568</name>
    <dbReference type="NCBI Taxonomy" id="566551"/>
    <lineage>
        <taxon>Bacteria</taxon>
        <taxon>Pseudomonadati</taxon>
        <taxon>Pseudomonadota</taxon>
        <taxon>Gammaproteobacteria</taxon>
        <taxon>Enterobacterales</taxon>
        <taxon>Enterobacteriaceae</taxon>
        <taxon>Cedecea</taxon>
    </lineage>
</organism>
<dbReference type="Proteomes" id="UP000014585">
    <property type="component" value="Unassembled WGS sequence"/>
</dbReference>
<protein>
    <submittedName>
        <fullName evidence="2">Uncharacterized protein</fullName>
    </submittedName>
</protein>
<dbReference type="HOGENOM" id="CLU_3267532_0_0_6"/>
<feature type="region of interest" description="Disordered" evidence="1">
    <location>
        <begin position="1"/>
        <end position="20"/>
    </location>
</feature>
<sequence>MTNSSSLPRTESTGSRKRKGSASLGMFCFCGKVRAIEISVR</sequence>
<name>S3IRV0_9ENTR</name>
<comment type="caution">
    <text evidence="2">The sequence shown here is derived from an EMBL/GenBank/DDBJ whole genome shotgun (WGS) entry which is preliminary data.</text>
</comment>